<sequence length="76" mass="8149">MSECEEIIHFGKESGAPADRSGMALAAGDAGFRPWGAWTSLFWVAAAEVIRALVDLGLDRAPLPRVLASRSRGSRH</sequence>
<comment type="caution">
    <text evidence="1">The sequence shown here is derived from an EMBL/GenBank/DDBJ whole genome shotgun (WGS) entry which is preliminary data.</text>
</comment>
<gene>
    <name evidence="1" type="ORF">FNJ47_02395</name>
</gene>
<name>A0A6P1B822_9BRAD</name>
<proteinExistence type="predicted"/>
<accession>A0A6P1B822</accession>
<keyword evidence="2" id="KW-1185">Reference proteome</keyword>
<dbReference type="EMBL" id="VKHP01000005">
    <property type="protein sequence ID" value="NEU94707.1"/>
    <property type="molecule type" value="Genomic_DNA"/>
</dbReference>
<dbReference type="AlphaFoldDB" id="A0A6P1B822"/>
<protein>
    <submittedName>
        <fullName evidence="1">Uncharacterized protein</fullName>
    </submittedName>
</protein>
<dbReference type="Proteomes" id="UP000468531">
    <property type="component" value="Unassembled WGS sequence"/>
</dbReference>
<evidence type="ECO:0000313" key="1">
    <source>
        <dbReference type="EMBL" id="NEU94707.1"/>
    </source>
</evidence>
<evidence type="ECO:0000313" key="2">
    <source>
        <dbReference type="Proteomes" id="UP000468531"/>
    </source>
</evidence>
<organism evidence="1 2">
    <name type="scientific">Bradyrhizobium uaiense</name>
    <dbReference type="NCBI Taxonomy" id="2594946"/>
    <lineage>
        <taxon>Bacteria</taxon>
        <taxon>Pseudomonadati</taxon>
        <taxon>Pseudomonadota</taxon>
        <taxon>Alphaproteobacteria</taxon>
        <taxon>Hyphomicrobiales</taxon>
        <taxon>Nitrobacteraceae</taxon>
        <taxon>Bradyrhizobium</taxon>
    </lineage>
</organism>
<reference evidence="1 2" key="1">
    <citation type="journal article" date="2020" name="Arch. Microbiol.">
        <title>Bradyrhizobium uaiense sp. nov., a new highly efficient cowpea symbiont.</title>
        <authorList>
            <person name="Cabral Michel D."/>
            <person name="Azarias Guimaraes A."/>
            <person name="Martins da Costa E."/>
            <person name="Soares de Carvalho T."/>
            <person name="Balsanelli E."/>
            <person name="Willems A."/>
            <person name="Maltempi de Souza E."/>
            <person name="de Souza Moreira F.M."/>
        </authorList>
    </citation>
    <scope>NUCLEOTIDE SEQUENCE [LARGE SCALE GENOMIC DNA]</scope>
    <source>
        <strain evidence="1 2">UFLA 03-164</strain>
    </source>
</reference>
<dbReference type="RefSeq" id="WP_163150262.1">
    <property type="nucleotide sequence ID" value="NZ_VKHP01000005.1"/>
</dbReference>